<evidence type="ECO:0000256" key="17">
    <source>
        <dbReference type="SAM" id="MobiDB-lite"/>
    </source>
</evidence>
<reference evidence="21" key="1">
    <citation type="journal article" date="2019" name="Int. J. Syst. Evol. Microbiol.">
        <title>The Global Catalogue of Microorganisms (GCM) 10K type strain sequencing project: providing services to taxonomists for standard genome sequencing and annotation.</title>
        <authorList>
            <consortium name="The Broad Institute Genomics Platform"/>
            <consortium name="The Broad Institute Genome Sequencing Center for Infectious Disease"/>
            <person name="Wu L."/>
            <person name="Ma J."/>
        </authorList>
    </citation>
    <scope>NUCLEOTIDE SEQUENCE [LARGE SCALE GENOMIC DNA]</scope>
    <source>
        <strain evidence="21">JCM 14736</strain>
    </source>
</reference>
<comment type="caution">
    <text evidence="20">The sequence shown here is derived from an EMBL/GenBank/DDBJ whole genome shotgun (WGS) entry which is preliminary data.</text>
</comment>
<evidence type="ECO:0000313" key="21">
    <source>
        <dbReference type="Proteomes" id="UP001500851"/>
    </source>
</evidence>
<dbReference type="EC" id="2.7.13.3" evidence="4"/>
<evidence type="ECO:0000256" key="10">
    <source>
        <dbReference type="ARBA" id="ARBA00022777"/>
    </source>
</evidence>
<keyword evidence="6" id="KW-0004">4Fe-4S</keyword>
<dbReference type="SMART" id="SM00387">
    <property type="entry name" value="HATPase_c"/>
    <property type="match status" value="1"/>
</dbReference>
<dbReference type="Gene3D" id="3.30.565.10">
    <property type="entry name" value="Histidine kinase-like ATPase, C-terminal domain"/>
    <property type="match status" value="1"/>
</dbReference>
<sequence>MLGAQIDDGADAELGEAGETGVGEPRERIGSEEHRGDPFAALGRETAETAGIVRDRKNVCEVHVHQLSSLDSAYRLRLEPRSSGILDPIMTETKRPGYRTAEPLPVRRSGVDRAVDLGFAVLLLVCGLRYFSRHELAGEGILVLLLAIGTGASYAAAVLGRGSVGTRQSAGLLLATAFWLPLTIIAPSFGWCAFALFVAVHRVLRGRAALWLSAVIVIAVSLGLLIMSNGQDPGLVLGPFFGGLVLASAYAALDRALSEQRRLNRELLEARERLARSEREAGALAERGRVASELHDTVVQRTASALLLLETDGLRPEGSSSSVEEARETLREALVETRQLLHGLADPRETAASLTSALSAQATASGAGFEVVGDERSVPEAVAHALQRIVQEALINARKHAAAGTVRVTLTYFAGEVGVDVSDDGRGFDSGGDGDGFGLRAMTWRAESLGGTLTIESGPGRGTVVAAILPTPDEGAPS</sequence>
<proteinExistence type="predicted"/>
<keyword evidence="11" id="KW-0408">Iron</keyword>
<evidence type="ECO:0000256" key="13">
    <source>
        <dbReference type="ARBA" id="ARBA00023014"/>
    </source>
</evidence>
<keyword evidence="18" id="KW-1133">Transmembrane helix</keyword>
<organism evidence="20 21">
    <name type="scientific">Leucobacter iarius</name>
    <dbReference type="NCBI Taxonomy" id="333963"/>
    <lineage>
        <taxon>Bacteria</taxon>
        <taxon>Bacillati</taxon>
        <taxon>Actinomycetota</taxon>
        <taxon>Actinomycetes</taxon>
        <taxon>Micrococcales</taxon>
        <taxon>Microbacteriaceae</taxon>
        <taxon>Leucobacter</taxon>
    </lineage>
</organism>
<keyword evidence="21" id="KW-1185">Reference proteome</keyword>
<dbReference type="Pfam" id="PF02518">
    <property type="entry name" value="HATPase_c"/>
    <property type="match status" value="1"/>
</dbReference>
<name>A0ABP4XW41_9MICO</name>
<feature type="transmembrane region" description="Helical" evidence="18">
    <location>
        <begin position="234"/>
        <end position="253"/>
    </location>
</feature>
<dbReference type="InterPro" id="IPR050482">
    <property type="entry name" value="Sensor_HK_TwoCompSys"/>
</dbReference>
<dbReference type="PRINTS" id="PR00344">
    <property type="entry name" value="BCTRLSENSOR"/>
</dbReference>
<dbReference type="EMBL" id="BAAAOB010000003">
    <property type="protein sequence ID" value="GAA1793997.1"/>
    <property type="molecule type" value="Genomic_DNA"/>
</dbReference>
<feature type="transmembrane region" description="Helical" evidence="18">
    <location>
        <begin position="114"/>
        <end position="131"/>
    </location>
</feature>
<evidence type="ECO:0000256" key="3">
    <source>
        <dbReference type="ARBA" id="ARBA00004496"/>
    </source>
</evidence>
<dbReference type="PROSITE" id="PS50109">
    <property type="entry name" value="HIS_KIN"/>
    <property type="match status" value="1"/>
</dbReference>
<keyword evidence="8" id="KW-0808">Transferase</keyword>
<evidence type="ECO:0000259" key="19">
    <source>
        <dbReference type="PROSITE" id="PS50109"/>
    </source>
</evidence>
<dbReference type="Gene3D" id="1.20.5.1930">
    <property type="match status" value="1"/>
</dbReference>
<dbReference type="InterPro" id="IPR005467">
    <property type="entry name" value="His_kinase_dom"/>
</dbReference>
<dbReference type="PANTHER" id="PTHR24421:SF62">
    <property type="entry name" value="SENSORY TRANSDUCTION HISTIDINE KINASE"/>
    <property type="match status" value="1"/>
</dbReference>
<dbReference type="PANTHER" id="PTHR24421">
    <property type="entry name" value="NITRATE/NITRITE SENSOR PROTEIN NARX-RELATED"/>
    <property type="match status" value="1"/>
</dbReference>
<evidence type="ECO:0000256" key="12">
    <source>
        <dbReference type="ARBA" id="ARBA00023012"/>
    </source>
</evidence>
<keyword evidence="18" id="KW-0472">Membrane</keyword>
<comment type="catalytic activity">
    <reaction evidence="1">
        <text>ATP + protein L-histidine = ADP + protein N-phospho-L-histidine.</text>
        <dbReference type="EC" id="2.7.13.3"/>
    </reaction>
</comment>
<evidence type="ECO:0000256" key="18">
    <source>
        <dbReference type="SAM" id="Phobius"/>
    </source>
</evidence>
<feature type="compositionally biased region" description="Basic and acidic residues" evidence="17">
    <location>
        <begin position="24"/>
        <end position="37"/>
    </location>
</feature>
<feature type="transmembrane region" description="Helical" evidence="18">
    <location>
        <begin position="209"/>
        <end position="228"/>
    </location>
</feature>
<comment type="function">
    <text evidence="14">Member of the two-component regulatory system NreB/NreC involved in the control of dissimilatory nitrate/nitrite reduction in response to oxygen. NreB functions as a direct oxygen sensor histidine kinase which is autophosphorylated, in the absence of oxygen, probably at the conserved histidine residue, and transfers its phosphate group probably to a conserved aspartate residue of NreC. NreB/NreC activates the expression of the nitrate (narGHJI) and nitrite (nir) reductase operons, as well as the putative nitrate transporter gene narT.</text>
</comment>
<dbReference type="InterPro" id="IPR003594">
    <property type="entry name" value="HATPase_dom"/>
</dbReference>
<protein>
    <recommendedName>
        <fullName evidence="5">Oxygen sensor histidine kinase NreB</fullName>
        <ecNumber evidence="4">2.7.13.3</ecNumber>
    </recommendedName>
    <alternativeName>
        <fullName evidence="15">Nitrogen regulation protein B</fullName>
    </alternativeName>
</protein>
<keyword evidence="12" id="KW-0902">Two-component regulatory system</keyword>
<feature type="transmembrane region" description="Helical" evidence="18">
    <location>
        <begin position="140"/>
        <end position="160"/>
    </location>
</feature>
<feature type="domain" description="Histidine kinase" evidence="19">
    <location>
        <begin position="386"/>
        <end position="473"/>
    </location>
</feature>
<keyword evidence="13" id="KW-0411">Iron-sulfur</keyword>
<keyword evidence="7" id="KW-0963">Cytoplasm</keyword>
<evidence type="ECO:0000256" key="16">
    <source>
        <dbReference type="SAM" id="Coils"/>
    </source>
</evidence>
<evidence type="ECO:0000256" key="7">
    <source>
        <dbReference type="ARBA" id="ARBA00022490"/>
    </source>
</evidence>
<evidence type="ECO:0000256" key="6">
    <source>
        <dbReference type="ARBA" id="ARBA00022485"/>
    </source>
</evidence>
<dbReference type="GO" id="GO:0016301">
    <property type="term" value="F:kinase activity"/>
    <property type="evidence" value="ECO:0007669"/>
    <property type="project" value="UniProtKB-KW"/>
</dbReference>
<feature type="region of interest" description="Disordered" evidence="17">
    <location>
        <begin position="1"/>
        <end position="38"/>
    </location>
</feature>
<keyword evidence="16" id="KW-0175">Coiled coil</keyword>
<evidence type="ECO:0000256" key="9">
    <source>
        <dbReference type="ARBA" id="ARBA00022723"/>
    </source>
</evidence>
<comment type="subcellular location">
    <subcellularLocation>
        <location evidence="3">Cytoplasm</location>
    </subcellularLocation>
</comment>
<evidence type="ECO:0000256" key="5">
    <source>
        <dbReference type="ARBA" id="ARBA00017322"/>
    </source>
</evidence>
<comment type="cofactor">
    <cofactor evidence="2">
        <name>[4Fe-4S] cluster</name>
        <dbReference type="ChEBI" id="CHEBI:49883"/>
    </cofactor>
</comment>
<keyword evidence="9" id="KW-0479">Metal-binding</keyword>
<evidence type="ECO:0000256" key="8">
    <source>
        <dbReference type="ARBA" id="ARBA00022679"/>
    </source>
</evidence>
<dbReference type="InterPro" id="IPR036890">
    <property type="entry name" value="HATPase_C_sf"/>
</dbReference>
<feature type="transmembrane region" description="Helical" evidence="18">
    <location>
        <begin position="172"/>
        <end position="197"/>
    </location>
</feature>
<keyword evidence="18" id="KW-0812">Transmembrane</keyword>
<feature type="coiled-coil region" evidence="16">
    <location>
        <begin position="246"/>
        <end position="287"/>
    </location>
</feature>
<gene>
    <name evidence="20" type="ORF">GCM10009768_23690</name>
</gene>
<dbReference type="CDD" id="cd16917">
    <property type="entry name" value="HATPase_UhpB-NarQ-NarX-like"/>
    <property type="match status" value="1"/>
</dbReference>
<dbReference type="InterPro" id="IPR004358">
    <property type="entry name" value="Sig_transdc_His_kin-like_C"/>
</dbReference>
<evidence type="ECO:0000256" key="14">
    <source>
        <dbReference type="ARBA" id="ARBA00024827"/>
    </source>
</evidence>
<evidence type="ECO:0000313" key="20">
    <source>
        <dbReference type="EMBL" id="GAA1793997.1"/>
    </source>
</evidence>
<accession>A0ABP4XW41</accession>
<evidence type="ECO:0000256" key="2">
    <source>
        <dbReference type="ARBA" id="ARBA00001966"/>
    </source>
</evidence>
<evidence type="ECO:0000256" key="1">
    <source>
        <dbReference type="ARBA" id="ARBA00000085"/>
    </source>
</evidence>
<evidence type="ECO:0000256" key="15">
    <source>
        <dbReference type="ARBA" id="ARBA00030800"/>
    </source>
</evidence>
<dbReference type="Pfam" id="PF07730">
    <property type="entry name" value="HisKA_3"/>
    <property type="match status" value="1"/>
</dbReference>
<dbReference type="Proteomes" id="UP001500851">
    <property type="component" value="Unassembled WGS sequence"/>
</dbReference>
<dbReference type="SUPFAM" id="SSF55874">
    <property type="entry name" value="ATPase domain of HSP90 chaperone/DNA topoisomerase II/histidine kinase"/>
    <property type="match status" value="1"/>
</dbReference>
<evidence type="ECO:0000256" key="4">
    <source>
        <dbReference type="ARBA" id="ARBA00012438"/>
    </source>
</evidence>
<keyword evidence="10 20" id="KW-0418">Kinase</keyword>
<dbReference type="InterPro" id="IPR011712">
    <property type="entry name" value="Sig_transdc_His_kin_sub3_dim/P"/>
</dbReference>
<evidence type="ECO:0000256" key="11">
    <source>
        <dbReference type="ARBA" id="ARBA00023004"/>
    </source>
</evidence>